<feature type="transmembrane region" description="Helical" evidence="1">
    <location>
        <begin position="208"/>
        <end position="228"/>
    </location>
</feature>
<dbReference type="Proteomes" id="UP001385499">
    <property type="component" value="Unassembled WGS sequence"/>
</dbReference>
<evidence type="ECO:0000259" key="2">
    <source>
        <dbReference type="Pfam" id="PF00892"/>
    </source>
</evidence>
<accession>A0ABU8TIQ9</accession>
<reference evidence="3 4" key="1">
    <citation type="submission" date="2024-02" db="EMBL/GenBank/DDBJ databases">
        <title>Roseibium algae sp. nov., isolated from marine alga (Grateloupia sp.), showing potential in myo-inositol conversion.</title>
        <authorList>
            <person name="Wang Y."/>
        </authorList>
    </citation>
    <scope>NUCLEOTIDE SEQUENCE [LARGE SCALE GENOMIC DNA]</scope>
    <source>
        <strain evidence="3 4">H3510</strain>
    </source>
</reference>
<dbReference type="InterPro" id="IPR037185">
    <property type="entry name" value="EmrE-like"/>
</dbReference>
<dbReference type="EMBL" id="JBAKIA010000004">
    <property type="protein sequence ID" value="MEJ8474050.1"/>
    <property type="molecule type" value="Genomic_DNA"/>
</dbReference>
<evidence type="ECO:0000313" key="4">
    <source>
        <dbReference type="Proteomes" id="UP001385499"/>
    </source>
</evidence>
<name>A0ABU8TIQ9_9HYPH</name>
<sequence length="351" mass="36742">MAAMSGDNRKDLKMQDKAIGAKGAHEKKGAVPINSELGAQSSIKALLLLGVVGSLLAGQIILAKLAVPTGWAPLALLQWSLFGAAIIQFTILAVQGQRKSVDMKERVISELNTDLGQGKSQNFRQLATYMLITGLLFAAPNALAFAAAPHVGAGFISLCFAFPLVLTYGLSVLLGLETVNVRRLIGVGLGLVGGVALASKGLGQPSEAAIWVLVALAVPVIVSFGNVYRSLKWPKGASPALLSAGMMAFAAVAMSLLNWGLGVDILPAAKIWQAMVLLGAQTSVFALLYVLYFKLQKLAGPVYLSQMGSVAAVVGLALAFLVFHEVPGLEKVIAVIAIAMGIFFVSQFKRC</sequence>
<feature type="transmembrane region" description="Helical" evidence="1">
    <location>
        <begin position="45"/>
        <end position="65"/>
    </location>
</feature>
<keyword evidence="1" id="KW-0472">Membrane</keyword>
<feature type="transmembrane region" description="Helical" evidence="1">
    <location>
        <begin position="240"/>
        <end position="259"/>
    </location>
</feature>
<feature type="transmembrane region" description="Helical" evidence="1">
    <location>
        <begin position="154"/>
        <end position="176"/>
    </location>
</feature>
<evidence type="ECO:0000313" key="3">
    <source>
        <dbReference type="EMBL" id="MEJ8474050.1"/>
    </source>
</evidence>
<dbReference type="InterPro" id="IPR000620">
    <property type="entry name" value="EamA_dom"/>
</dbReference>
<gene>
    <name evidence="3" type="ORF">V6575_08110</name>
</gene>
<protein>
    <submittedName>
        <fullName evidence="3">DMT family transporter</fullName>
    </submittedName>
</protein>
<feature type="transmembrane region" description="Helical" evidence="1">
    <location>
        <begin position="271"/>
        <end position="291"/>
    </location>
</feature>
<feature type="domain" description="EamA" evidence="2">
    <location>
        <begin position="210"/>
        <end position="346"/>
    </location>
</feature>
<feature type="transmembrane region" description="Helical" evidence="1">
    <location>
        <begin position="329"/>
        <end position="348"/>
    </location>
</feature>
<organism evidence="3 4">
    <name type="scientific">Roseibium algae</name>
    <dbReference type="NCBI Taxonomy" id="3123038"/>
    <lineage>
        <taxon>Bacteria</taxon>
        <taxon>Pseudomonadati</taxon>
        <taxon>Pseudomonadota</taxon>
        <taxon>Alphaproteobacteria</taxon>
        <taxon>Hyphomicrobiales</taxon>
        <taxon>Stappiaceae</taxon>
        <taxon>Roseibium</taxon>
    </lineage>
</organism>
<feature type="transmembrane region" description="Helical" evidence="1">
    <location>
        <begin position="183"/>
        <end position="202"/>
    </location>
</feature>
<feature type="transmembrane region" description="Helical" evidence="1">
    <location>
        <begin position="71"/>
        <end position="94"/>
    </location>
</feature>
<feature type="transmembrane region" description="Helical" evidence="1">
    <location>
        <begin position="303"/>
        <end position="323"/>
    </location>
</feature>
<dbReference type="Pfam" id="PF00892">
    <property type="entry name" value="EamA"/>
    <property type="match status" value="1"/>
</dbReference>
<evidence type="ECO:0000256" key="1">
    <source>
        <dbReference type="SAM" id="Phobius"/>
    </source>
</evidence>
<comment type="caution">
    <text evidence="3">The sequence shown here is derived from an EMBL/GenBank/DDBJ whole genome shotgun (WGS) entry which is preliminary data.</text>
</comment>
<dbReference type="SUPFAM" id="SSF103481">
    <property type="entry name" value="Multidrug resistance efflux transporter EmrE"/>
    <property type="match status" value="2"/>
</dbReference>
<keyword evidence="1" id="KW-1133">Transmembrane helix</keyword>
<keyword evidence="4" id="KW-1185">Reference proteome</keyword>
<keyword evidence="1" id="KW-0812">Transmembrane</keyword>
<proteinExistence type="predicted"/>
<feature type="transmembrane region" description="Helical" evidence="1">
    <location>
        <begin position="126"/>
        <end position="148"/>
    </location>
</feature>